<protein>
    <submittedName>
        <fullName evidence="2">Uncharacterized protein</fullName>
    </submittedName>
</protein>
<accession>A0A8S2T5X3</accession>
<dbReference type="EMBL" id="CAJNOK010031270">
    <property type="protein sequence ID" value="CAF1470216.1"/>
    <property type="molecule type" value="Genomic_DNA"/>
</dbReference>
<comment type="caution">
    <text evidence="2">The sequence shown here is derived from an EMBL/GenBank/DDBJ whole genome shotgun (WGS) entry which is preliminary data.</text>
</comment>
<evidence type="ECO:0000313" key="1">
    <source>
        <dbReference type="EMBL" id="CAF1470216.1"/>
    </source>
</evidence>
<dbReference type="Proteomes" id="UP000677228">
    <property type="component" value="Unassembled WGS sequence"/>
</dbReference>
<dbReference type="EMBL" id="CAJOBA010053160">
    <property type="protein sequence ID" value="CAF4262235.1"/>
    <property type="molecule type" value="Genomic_DNA"/>
</dbReference>
<proteinExistence type="predicted"/>
<dbReference type="AlphaFoldDB" id="A0A8S2T5X3"/>
<sequence>MLKQAFRPANYQIRSLRDLKYRTFTNNESVNDYYFDECRLLRVVFGENVEEATMVNDIVDSLSGNFKMFVLSRINPNTSLEELRRILVGVDSNIHEQKLDNTYRSSVKFHNHSNHHHNEHRYLNPNPNPNIILY</sequence>
<name>A0A8S2T5X3_9BILA</name>
<reference evidence="2" key="1">
    <citation type="submission" date="2021-02" db="EMBL/GenBank/DDBJ databases">
        <authorList>
            <person name="Nowell W R."/>
        </authorList>
    </citation>
    <scope>NUCLEOTIDE SEQUENCE</scope>
</reference>
<evidence type="ECO:0000313" key="3">
    <source>
        <dbReference type="Proteomes" id="UP000682733"/>
    </source>
</evidence>
<gene>
    <name evidence="1" type="ORF">OVA965_LOCUS35625</name>
    <name evidence="2" type="ORF">TMI583_LOCUS36597</name>
</gene>
<organism evidence="2 3">
    <name type="scientific">Didymodactylos carnosus</name>
    <dbReference type="NCBI Taxonomy" id="1234261"/>
    <lineage>
        <taxon>Eukaryota</taxon>
        <taxon>Metazoa</taxon>
        <taxon>Spiralia</taxon>
        <taxon>Gnathifera</taxon>
        <taxon>Rotifera</taxon>
        <taxon>Eurotatoria</taxon>
        <taxon>Bdelloidea</taxon>
        <taxon>Philodinida</taxon>
        <taxon>Philodinidae</taxon>
        <taxon>Didymodactylos</taxon>
    </lineage>
</organism>
<dbReference type="Proteomes" id="UP000682733">
    <property type="component" value="Unassembled WGS sequence"/>
</dbReference>
<evidence type="ECO:0000313" key="2">
    <source>
        <dbReference type="EMBL" id="CAF4262235.1"/>
    </source>
</evidence>